<evidence type="ECO:0000313" key="3">
    <source>
        <dbReference type="EMBL" id="MFC6906453.1"/>
    </source>
</evidence>
<gene>
    <name evidence="3" type="ORF">ACFQGH_14750</name>
</gene>
<comment type="caution">
    <text evidence="3">The sequence shown here is derived from an EMBL/GenBank/DDBJ whole genome shotgun (WGS) entry which is preliminary data.</text>
</comment>
<feature type="region of interest" description="Disordered" evidence="2">
    <location>
        <begin position="43"/>
        <end position="62"/>
    </location>
</feature>
<protein>
    <submittedName>
        <fullName evidence="3">CaiB/BaiF CoA transferase family protein</fullName>
    </submittedName>
</protein>
<dbReference type="Pfam" id="PF02515">
    <property type="entry name" value="CoA_transf_3"/>
    <property type="match status" value="1"/>
</dbReference>
<dbReference type="InterPro" id="IPR050483">
    <property type="entry name" value="CoA-transferase_III_domain"/>
</dbReference>
<proteinExistence type="predicted"/>
<dbReference type="SUPFAM" id="SSF89796">
    <property type="entry name" value="CoA-transferase family III (CaiB/BaiF)"/>
    <property type="match status" value="1"/>
</dbReference>
<dbReference type="PANTHER" id="PTHR48207">
    <property type="entry name" value="SUCCINATE--HYDROXYMETHYLGLUTARATE COA-TRANSFERASE"/>
    <property type="match status" value="1"/>
</dbReference>
<dbReference type="Proteomes" id="UP001596312">
    <property type="component" value="Unassembled WGS sequence"/>
</dbReference>
<keyword evidence="4" id="KW-1185">Reference proteome</keyword>
<dbReference type="Gene3D" id="3.40.50.10540">
    <property type="entry name" value="Crotonobetainyl-coa:carnitine coa-transferase, domain 1"/>
    <property type="match status" value="1"/>
</dbReference>
<dbReference type="InterPro" id="IPR044855">
    <property type="entry name" value="CoA-Trfase_III_dom3_sf"/>
</dbReference>
<dbReference type="InterPro" id="IPR023606">
    <property type="entry name" value="CoA-Trfase_III_dom_1_sf"/>
</dbReference>
<reference evidence="3 4" key="1">
    <citation type="journal article" date="2019" name="Int. J. Syst. Evol. Microbiol.">
        <title>The Global Catalogue of Microorganisms (GCM) 10K type strain sequencing project: providing services to taxonomists for standard genome sequencing and annotation.</title>
        <authorList>
            <consortium name="The Broad Institute Genomics Platform"/>
            <consortium name="The Broad Institute Genome Sequencing Center for Infectious Disease"/>
            <person name="Wu L."/>
            <person name="Ma J."/>
        </authorList>
    </citation>
    <scope>NUCLEOTIDE SEQUENCE [LARGE SCALE GENOMIC DNA]</scope>
    <source>
        <strain evidence="3 4">CGMCC 1.3240</strain>
    </source>
</reference>
<dbReference type="EMBL" id="JBHSXQ010000004">
    <property type="protein sequence ID" value="MFC6906453.1"/>
    <property type="molecule type" value="Genomic_DNA"/>
</dbReference>
<dbReference type="AlphaFoldDB" id="A0ABD5V839"/>
<dbReference type="InterPro" id="IPR003673">
    <property type="entry name" value="CoA-Trfase_fam_III"/>
</dbReference>
<dbReference type="RefSeq" id="WP_340605024.1">
    <property type="nucleotide sequence ID" value="NZ_JBBMXV010000004.1"/>
</dbReference>
<evidence type="ECO:0000313" key="4">
    <source>
        <dbReference type="Proteomes" id="UP001596312"/>
    </source>
</evidence>
<accession>A0ABD5V839</accession>
<dbReference type="GO" id="GO:0016740">
    <property type="term" value="F:transferase activity"/>
    <property type="evidence" value="ECO:0007669"/>
    <property type="project" value="UniProtKB-KW"/>
</dbReference>
<evidence type="ECO:0000256" key="2">
    <source>
        <dbReference type="SAM" id="MobiDB-lite"/>
    </source>
</evidence>
<organism evidence="3 4">
    <name type="scientific">Halalkalicoccus tibetensis</name>
    <dbReference type="NCBI Taxonomy" id="175632"/>
    <lineage>
        <taxon>Archaea</taxon>
        <taxon>Methanobacteriati</taxon>
        <taxon>Methanobacteriota</taxon>
        <taxon>Stenosarchaea group</taxon>
        <taxon>Halobacteria</taxon>
        <taxon>Halobacteriales</taxon>
        <taxon>Halococcaceae</taxon>
        <taxon>Halalkalicoccus</taxon>
    </lineage>
</organism>
<evidence type="ECO:0000256" key="1">
    <source>
        <dbReference type="ARBA" id="ARBA00022679"/>
    </source>
</evidence>
<name>A0ABD5V839_9EURY</name>
<dbReference type="PANTHER" id="PTHR48207:SF3">
    <property type="entry name" value="SUCCINATE--HYDROXYMETHYLGLUTARATE COA-TRANSFERASE"/>
    <property type="match status" value="1"/>
</dbReference>
<dbReference type="Gene3D" id="3.30.1540.10">
    <property type="entry name" value="formyl-coa transferase, domain 3"/>
    <property type="match status" value="1"/>
</dbReference>
<sequence>MAGNRGPLSGVSVVEMTAHRAGPFCGALLADMGAEVVKIERPGVGDPARSQGVGPEGKSGYFMANNRNKKSVTLDLKSEAGVEAARPLLEATDVFVENFGYGVTDKLGIGYEDLRERNPELVYASIKGYGESGPYKEKPGLDLILQAEGGIMSVTGPEGGQPVKVGQAIGDLTTGMFAAMGVLARLYERERVDERSDEFVGKFDVGLFDSIVTLMNEYLTEYSMDGSVPGPQGTSHQTLVPYQRFETSNGALVTGVPSDDRWDDFAELLGREELLEYPTNDDRQEHAEEVLEIIEAEFEMESTEHWLDALTEYGFPCGPINDVEGVVEHEQTAARDLTIPHEDPDWGECLLPGHPIDFAGYEPEIREPAPRLGEHTEEVFEDVAGDQTTLEEWTAGGAFGD</sequence>
<keyword evidence="1 3" id="KW-0808">Transferase</keyword>